<evidence type="ECO:0000313" key="3">
    <source>
        <dbReference type="Proteomes" id="UP000756921"/>
    </source>
</evidence>
<name>A0A9P6KM96_9PLEO</name>
<dbReference type="GO" id="GO:0004497">
    <property type="term" value="F:monooxygenase activity"/>
    <property type="evidence" value="ECO:0007669"/>
    <property type="project" value="UniProtKB-KW"/>
</dbReference>
<keyword evidence="2" id="KW-0503">Monooxygenase</keyword>
<keyword evidence="3" id="KW-1185">Reference proteome</keyword>
<dbReference type="PANTHER" id="PTHR42877">
    <property type="entry name" value="L-ORNITHINE N(5)-MONOOXYGENASE-RELATED"/>
    <property type="match status" value="1"/>
</dbReference>
<sequence>MGSFYEYKGKKMAVIGNGCSAAQVVPTVKKEAASVTQYARSAQWYHERPNSYFTRLEKMAFKYLPLWERWKRLQLFLENDELVTTYMPGVGAARKRERVETHAKEYIFSRTPEKYHNFIVLTSRSVLPPLVLYHAHDSRETGCKRRIFDPSYLDALNAPNVEVIPEGIREITETGIISSSGRQEDIDVIVVATGFQVQQFLTPMEIIGKEGKSLNQQWKEHRGAQAYMGSYVHNFPNLAILFGPNTFPAHNSALFAIEVQISYVARTMLAPLIDRRFSTFEVSLTAENQWVNSIHQQLSGSVFDAGCSNWYINEYGRNAASWPGYASMF</sequence>
<comment type="similarity">
    <text evidence="1">Belongs to the FAD-binding monooxygenase family.</text>
</comment>
<dbReference type="AlphaFoldDB" id="A0A9P6KM96"/>
<reference evidence="2" key="1">
    <citation type="journal article" date="2020" name="Mol. Plant Microbe Interact.">
        <title>Genome Sequence of the Biocontrol Agent Coniothyrium minitans strain Conio (IMI 134523).</title>
        <authorList>
            <person name="Patel D."/>
            <person name="Shittu T.A."/>
            <person name="Baroncelli R."/>
            <person name="Muthumeenakshi S."/>
            <person name="Osborne T.H."/>
            <person name="Janganan T.K."/>
            <person name="Sreenivasaprasad S."/>
        </authorList>
    </citation>
    <scope>NUCLEOTIDE SEQUENCE</scope>
    <source>
        <strain evidence="2">Conio</strain>
    </source>
</reference>
<organism evidence="2 3">
    <name type="scientific">Paraphaeosphaeria minitans</name>
    <dbReference type="NCBI Taxonomy" id="565426"/>
    <lineage>
        <taxon>Eukaryota</taxon>
        <taxon>Fungi</taxon>
        <taxon>Dikarya</taxon>
        <taxon>Ascomycota</taxon>
        <taxon>Pezizomycotina</taxon>
        <taxon>Dothideomycetes</taxon>
        <taxon>Pleosporomycetidae</taxon>
        <taxon>Pleosporales</taxon>
        <taxon>Massarineae</taxon>
        <taxon>Didymosphaeriaceae</taxon>
        <taxon>Paraphaeosphaeria</taxon>
    </lineage>
</organism>
<evidence type="ECO:0000313" key="2">
    <source>
        <dbReference type="EMBL" id="KAF9731722.1"/>
    </source>
</evidence>
<proteinExistence type="inferred from homology"/>
<evidence type="ECO:0000256" key="1">
    <source>
        <dbReference type="ARBA" id="ARBA00010139"/>
    </source>
</evidence>
<dbReference type="OrthoDB" id="74360at2759"/>
<accession>A0A9P6KM96</accession>
<gene>
    <name evidence="2" type="ORF">PMIN01_10739</name>
</gene>
<dbReference type="EMBL" id="WJXW01000012">
    <property type="protein sequence ID" value="KAF9731722.1"/>
    <property type="molecule type" value="Genomic_DNA"/>
</dbReference>
<keyword evidence="2" id="KW-0560">Oxidoreductase</keyword>
<dbReference type="PANTHER" id="PTHR42877:SF5">
    <property type="entry name" value="L-ORNITHINE N(5)-MONOOXYGENASE-RELATED"/>
    <property type="match status" value="1"/>
</dbReference>
<protein>
    <submittedName>
        <fullName evidence="2">Monooxygenase</fullName>
    </submittedName>
</protein>
<dbReference type="Proteomes" id="UP000756921">
    <property type="component" value="Unassembled WGS sequence"/>
</dbReference>
<dbReference type="InterPro" id="IPR051209">
    <property type="entry name" value="FAD-bind_Monooxygenase_sf"/>
</dbReference>
<dbReference type="Gene3D" id="3.50.50.60">
    <property type="entry name" value="FAD/NAD(P)-binding domain"/>
    <property type="match status" value="2"/>
</dbReference>
<dbReference type="SUPFAM" id="SSF51905">
    <property type="entry name" value="FAD/NAD(P)-binding domain"/>
    <property type="match status" value="1"/>
</dbReference>
<dbReference type="InterPro" id="IPR036188">
    <property type="entry name" value="FAD/NAD-bd_sf"/>
</dbReference>
<comment type="caution">
    <text evidence="2">The sequence shown here is derived from an EMBL/GenBank/DDBJ whole genome shotgun (WGS) entry which is preliminary data.</text>
</comment>